<keyword evidence="3" id="KW-1185">Reference proteome</keyword>
<accession>A0A2C5ZMW7</accession>
<comment type="caution">
    <text evidence="2">The sequence shown here is derived from an EMBL/GenBank/DDBJ whole genome shotgun (WGS) entry which is preliminary data.</text>
</comment>
<feature type="compositionally biased region" description="Low complexity" evidence="1">
    <location>
        <begin position="1"/>
        <end position="16"/>
    </location>
</feature>
<dbReference type="Proteomes" id="UP000224854">
    <property type="component" value="Unassembled WGS sequence"/>
</dbReference>
<feature type="region of interest" description="Disordered" evidence="1">
    <location>
        <begin position="1"/>
        <end position="39"/>
    </location>
</feature>
<name>A0A2C5ZMW7_9HYPO</name>
<protein>
    <submittedName>
        <fullName evidence="2">Uncharacterized protein</fullName>
    </submittedName>
</protein>
<sequence length="137" mass="14858">MESSSRSQPLFSFSASNFTKTPEQGGMDKESKALLTGQPNTGPLTASCSVGNSYKSTVFVPLRASLRAPPWALLWALLSPLLSPLLSGRLLSGPAPLWPCSSLASWSNWPDWSTGLCRKRPWPTQTDKPLPITTERA</sequence>
<evidence type="ECO:0000256" key="1">
    <source>
        <dbReference type="SAM" id="MobiDB-lite"/>
    </source>
</evidence>
<gene>
    <name evidence="2" type="ORF">CDD82_1285</name>
</gene>
<reference evidence="2 3" key="1">
    <citation type="submission" date="2017-06" db="EMBL/GenBank/DDBJ databases">
        <title>Ant-infecting Ophiocordyceps genomes reveal a high diversity of potential behavioral manipulation genes and a possible major role for enterotoxins.</title>
        <authorList>
            <person name="De Bekker C."/>
            <person name="Evans H.C."/>
            <person name="Brachmann A."/>
            <person name="Hughes D.P."/>
        </authorList>
    </citation>
    <scope>NUCLEOTIDE SEQUENCE [LARGE SCALE GENOMIC DNA]</scope>
    <source>
        <strain evidence="2 3">1348a</strain>
    </source>
</reference>
<dbReference type="AlphaFoldDB" id="A0A2C5ZMW7"/>
<evidence type="ECO:0000313" key="2">
    <source>
        <dbReference type="EMBL" id="PHH81142.1"/>
    </source>
</evidence>
<dbReference type="EMBL" id="NJEU01000138">
    <property type="protein sequence ID" value="PHH81142.1"/>
    <property type="molecule type" value="Genomic_DNA"/>
</dbReference>
<evidence type="ECO:0000313" key="3">
    <source>
        <dbReference type="Proteomes" id="UP000224854"/>
    </source>
</evidence>
<organism evidence="2 3">
    <name type="scientific">Ophiocordyceps australis</name>
    <dbReference type="NCBI Taxonomy" id="1399860"/>
    <lineage>
        <taxon>Eukaryota</taxon>
        <taxon>Fungi</taxon>
        <taxon>Dikarya</taxon>
        <taxon>Ascomycota</taxon>
        <taxon>Pezizomycotina</taxon>
        <taxon>Sordariomycetes</taxon>
        <taxon>Hypocreomycetidae</taxon>
        <taxon>Hypocreales</taxon>
        <taxon>Ophiocordycipitaceae</taxon>
        <taxon>Ophiocordyceps</taxon>
    </lineage>
</organism>
<proteinExistence type="predicted"/>